<protein>
    <submittedName>
        <fullName evidence="1">Uncharacterized protein</fullName>
    </submittedName>
</protein>
<keyword evidence="2" id="KW-1185">Reference proteome</keyword>
<feature type="non-terminal residue" evidence="1">
    <location>
        <position position="1"/>
    </location>
</feature>
<dbReference type="AlphaFoldDB" id="A0A6A0AM87"/>
<organism evidence="1 2">
    <name type="scientific">Haematococcus lacustris</name>
    <name type="common">Green alga</name>
    <name type="synonym">Haematococcus pluvialis</name>
    <dbReference type="NCBI Taxonomy" id="44745"/>
    <lineage>
        <taxon>Eukaryota</taxon>
        <taxon>Viridiplantae</taxon>
        <taxon>Chlorophyta</taxon>
        <taxon>core chlorophytes</taxon>
        <taxon>Chlorophyceae</taxon>
        <taxon>CS clade</taxon>
        <taxon>Chlamydomonadales</taxon>
        <taxon>Haematococcaceae</taxon>
        <taxon>Haematococcus</taxon>
    </lineage>
</organism>
<gene>
    <name evidence="1" type="ORF">HaLaN_32955</name>
</gene>
<accession>A0A6A0AM87</accession>
<dbReference type="Proteomes" id="UP000485058">
    <property type="component" value="Unassembled WGS sequence"/>
</dbReference>
<name>A0A6A0AM87_HAELA</name>
<evidence type="ECO:0000313" key="2">
    <source>
        <dbReference type="Proteomes" id="UP000485058"/>
    </source>
</evidence>
<dbReference type="EMBL" id="BLLF01008927">
    <property type="protein sequence ID" value="GFH33565.1"/>
    <property type="molecule type" value="Genomic_DNA"/>
</dbReference>
<comment type="caution">
    <text evidence="1">The sequence shown here is derived from an EMBL/GenBank/DDBJ whole genome shotgun (WGS) entry which is preliminary data.</text>
</comment>
<reference evidence="1 2" key="1">
    <citation type="submission" date="2020-02" db="EMBL/GenBank/DDBJ databases">
        <title>Draft genome sequence of Haematococcus lacustris strain NIES-144.</title>
        <authorList>
            <person name="Morimoto D."/>
            <person name="Nakagawa S."/>
            <person name="Yoshida T."/>
            <person name="Sawayama S."/>
        </authorList>
    </citation>
    <scope>NUCLEOTIDE SEQUENCE [LARGE SCALE GENOMIC DNA]</scope>
    <source>
        <strain evidence="1 2">NIES-144</strain>
    </source>
</reference>
<proteinExistence type="predicted"/>
<sequence length="16" mass="1759">MTKAMGTMTSRRPTCS</sequence>
<evidence type="ECO:0000313" key="1">
    <source>
        <dbReference type="EMBL" id="GFH33565.1"/>
    </source>
</evidence>